<name>A0A9W4TB57_9GLOM</name>
<dbReference type="AlphaFoldDB" id="A0A9W4TB57"/>
<comment type="caution">
    <text evidence="1">The sequence shown here is derived from an EMBL/GenBank/DDBJ whole genome shotgun (WGS) entry which is preliminary data.</text>
</comment>
<feature type="non-terminal residue" evidence="1">
    <location>
        <position position="1"/>
    </location>
</feature>
<accession>A0A9W4TB57</accession>
<sequence>IQDDFIQSNSSLIHRKIEKNKSKLSDKLTNEEIGLFCQLQTKITQLKLEIQKKLDNVNQTFHIDNRTINQQIKNIQGFNIEGSNNTLTSPSVQGNTLETITYEEENIDAELQATTEMPLKNKQLN</sequence>
<dbReference type="Proteomes" id="UP001153678">
    <property type="component" value="Unassembled WGS sequence"/>
</dbReference>
<keyword evidence="2" id="KW-1185">Reference proteome</keyword>
<evidence type="ECO:0000313" key="2">
    <source>
        <dbReference type="Proteomes" id="UP001153678"/>
    </source>
</evidence>
<evidence type="ECO:0000313" key="1">
    <source>
        <dbReference type="EMBL" id="CAI2199151.1"/>
    </source>
</evidence>
<reference evidence="1" key="1">
    <citation type="submission" date="2022-08" db="EMBL/GenBank/DDBJ databases">
        <authorList>
            <person name="Kallberg Y."/>
            <person name="Tangrot J."/>
            <person name="Rosling A."/>
        </authorList>
    </citation>
    <scope>NUCLEOTIDE SEQUENCE</scope>
    <source>
        <strain evidence="1">Wild A</strain>
    </source>
</reference>
<organism evidence="1 2">
    <name type="scientific">Funneliformis geosporum</name>
    <dbReference type="NCBI Taxonomy" id="1117311"/>
    <lineage>
        <taxon>Eukaryota</taxon>
        <taxon>Fungi</taxon>
        <taxon>Fungi incertae sedis</taxon>
        <taxon>Mucoromycota</taxon>
        <taxon>Glomeromycotina</taxon>
        <taxon>Glomeromycetes</taxon>
        <taxon>Glomerales</taxon>
        <taxon>Glomeraceae</taxon>
        <taxon>Funneliformis</taxon>
    </lineage>
</organism>
<protein>
    <submittedName>
        <fullName evidence="1">8366_t:CDS:1</fullName>
    </submittedName>
</protein>
<dbReference type="EMBL" id="CAMKVN010020450">
    <property type="protein sequence ID" value="CAI2199151.1"/>
    <property type="molecule type" value="Genomic_DNA"/>
</dbReference>
<gene>
    <name evidence="1" type="ORF">FWILDA_LOCUS18931</name>
</gene>
<proteinExistence type="predicted"/>